<evidence type="ECO:0000259" key="6">
    <source>
        <dbReference type="PROSITE" id="PS50103"/>
    </source>
</evidence>
<dbReference type="InterPro" id="IPR000571">
    <property type="entry name" value="Znf_CCCH"/>
</dbReference>
<proteinExistence type="predicted"/>
<comment type="caution">
    <text evidence="7">The sequence shown here is derived from an EMBL/GenBank/DDBJ whole genome shotgun (WGS) entry which is preliminary data.</text>
</comment>
<evidence type="ECO:0000313" key="8">
    <source>
        <dbReference type="Proteomes" id="UP001152795"/>
    </source>
</evidence>
<name>A0A6S7KJB7_PARCT</name>
<sequence>LCPYAAVGTCQKGDSCSFLHGLRCDVCDNFCLDPNDPEQQKEHREECMKWLEENMKYSFAVQ</sequence>
<keyword evidence="4" id="KW-0863">Zinc-finger</keyword>
<dbReference type="Pfam" id="PF00642">
    <property type="entry name" value="zf-CCCH"/>
    <property type="match status" value="1"/>
</dbReference>
<dbReference type="PANTHER" id="PTHR11224">
    <property type="entry name" value="MAKORIN-RELATED"/>
    <property type="match status" value="1"/>
</dbReference>
<evidence type="ECO:0000313" key="7">
    <source>
        <dbReference type="EMBL" id="CAB4028323.1"/>
    </source>
</evidence>
<dbReference type="InterPro" id="IPR045072">
    <property type="entry name" value="MKRN-like"/>
</dbReference>
<comment type="catalytic activity">
    <reaction evidence="1">
        <text>S-ubiquitinyl-[E2 ubiquitin-conjugating enzyme]-L-cysteine + [acceptor protein]-L-lysine = [E2 ubiquitin-conjugating enzyme]-L-cysteine + N(6)-ubiquitinyl-[acceptor protein]-L-lysine.</text>
        <dbReference type="EC" id="2.3.2.27"/>
    </reaction>
</comment>
<evidence type="ECO:0000256" key="1">
    <source>
        <dbReference type="ARBA" id="ARBA00000900"/>
    </source>
</evidence>
<keyword evidence="8" id="KW-1185">Reference proteome</keyword>
<reference evidence="7" key="1">
    <citation type="submission" date="2020-04" db="EMBL/GenBank/DDBJ databases">
        <authorList>
            <person name="Alioto T."/>
            <person name="Alioto T."/>
            <person name="Gomez Garrido J."/>
        </authorList>
    </citation>
    <scope>NUCLEOTIDE SEQUENCE</scope>
    <source>
        <strain evidence="7">A484AB</strain>
    </source>
</reference>
<feature type="domain" description="C3H1-type" evidence="6">
    <location>
        <begin position="1"/>
        <end position="23"/>
    </location>
</feature>
<evidence type="ECO:0000256" key="4">
    <source>
        <dbReference type="ARBA" id="ARBA00022771"/>
    </source>
</evidence>
<accession>A0A6S7KJB7</accession>
<dbReference type="OrthoDB" id="411372at2759"/>
<dbReference type="GO" id="GO:0008270">
    <property type="term" value="F:zinc ion binding"/>
    <property type="evidence" value="ECO:0007669"/>
    <property type="project" value="UniProtKB-KW"/>
</dbReference>
<dbReference type="EC" id="2.3.2.27" evidence="2"/>
<keyword evidence="3" id="KW-0479">Metal-binding</keyword>
<dbReference type="GO" id="GO:0061630">
    <property type="term" value="F:ubiquitin protein ligase activity"/>
    <property type="evidence" value="ECO:0007669"/>
    <property type="project" value="UniProtKB-EC"/>
</dbReference>
<dbReference type="EMBL" id="CACRXK020015404">
    <property type="protein sequence ID" value="CAB4028323.1"/>
    <property type="molecule type" value="Genomic_DNA"/>
</dbReference>
<dbReference type="GO" id="GO:0000209">
    <property type="term" value="P:protein polyubiquitination"/>
    <property type="evidence" value="ECO:0007669"/>
    <property type="project" value="InterPro"/>
</dbReference>
<keyword evidence="5" id="KW-0862">Zinc</keyword>
<dbReference type="Gene3D" id="4.10.1000.10">
    <property type="entry name" value="Zinc finger, CCCH-type"/>
    <property type="match status" value="1"/>
</dbReference>
<dbReference type="SUPFAM" id="SSF90229">
    <property type="entry name" value="CCCH zinc finger"/>
    <property type="match status" value="1"/>
</dbReference>
<dbReference type="PROSITE" id="PS50103">
    <property type="entry name" value="ZF_C3H1"/>
    <property type="match status" value="1"/>
</dbReference>
<feature type="non-terminal residue" evidence="7">
    <location>
        <position position="1"/>
    </location>
</feature>
<evidence type="ECO:0000256" key="5">
    <source>
        <dbReference type="ARBA" id="ARBA00022833"/>
    </source>
</evidence>
<feature type="non-terminal residue" evidence="7">
    <location>
        <position position="62"/>
    </location>
</feature>
<dbReference type="AlphaFoldDB" id="A0A6S7KJB7"/>
<evidence type="ECO:0000256" key="2">
    <source>
        <dbReference type="ARBA" id="ARBA00012483"/>
    </source>
</evidence>
<protein>
    <recommendedName>
        <fullName evidence="2">RING-type E3 ubiquitin transferase</fullName>
        <ecNumber evidence="2">2.3.2.27</ecNumber>
    </recommendedName>
</protein>
<dbReference type="GO" id="GO:0016874">
    <property type="term" value="F:ligase activity"/>
    <property type="evidence" value="ECO:0007669"/>
    <property type="project" value="UniProtKB-KW"/>
</dbReference>
<dbReference type="PANTHER" id="PTHR11224:SF10">
    <property type="entry name" value="IP09428P-RELATED"/>
    <property type="match status" value="1"/>
</dbReference>
<organism evidence="7 8">
    <name type="scientific">Paramuricea clavata</name>
    <name type="common">Red gorgonian</name>
    <name type="synonym">Violescent sea-whip</name>
    <dbReference type="NCBI Taxonomy" id="317549"/>
    <lineage>
        <taxon>Eukaryota</taxon>
        <taxon>Metazoa</taxon>
        <taxon>Cnidaria</taxon>
        <taxon>Anthozoa</taxon>
        <taxon>Octocorallia</taxon>
        <taxon>Malacalcyonacea</taxon>
        <taxon>Plexauridae</taxon>
        <taxon>Paramuricea</taxon>
    </lineage>
</organism>
<dbReference type="InterPro" id="IPR036855">
    <property type="entry name" value="Znf_CCCH_sf"/>
</dbReference>
<gene>
    <name evidence="7" type="ORF">PACLA_8A084655</name>
</gene>
<dbReference type="Proteomes" id="UP001152795">
    <property type="component" value="Unassembled WGS sequence"/>
</dbReference>
<keyword evidence="7" id="KW-0436">Ligase</keyword>
<evidence type="ECO:0000256" key="3">
    <source>
        <dbReference type="ARBA" id="ARBA00022723"/>
    </source>
</evidence>